<dbReference type="InterPro" id="IPR000215">
    <property type="entry name" value="Serpin_fam"/>
</dbReference>
<keyword evidence="5" id="KW-1185">Reference proteome</keyword>
<reference evidence="4 5" key="1">
    <citation type="submission" date="2016-04" db="EMBL/GenBank/DDBJ databases">
        <title>Complete genome sequence of Thermococcus barossii type strain SHCK-94.</title>
        <authorList>
            <person name="Oger P.M."/>
        </authorList>
    </citation>
    <scope>NUCLEOTIDE SEQUENCE [LARGE SCALE GENOMIC DNA]</scope>
    <source>
        <strain evidence="4 5">SHCK-94</strain>
    </source>
</reference>
<dbReference type="RefSeq" id="WP_088865677.1">
    <property type="nucleotide sequence ID" value="NZ_CP015101.1"/>
</dbReference>
<dbReference type="OrthoDB" id="371710at2157"/>
<dbReference type="PROSITE" id="PS00284">
    <property type="entry name" value="SERPIN"/>
    <property type="match status" value="1"/>
</dbReference>
<dbReference type="PANTHER" id="PTHR11461">
    <property type="entry name" value="SERINE PROTEASE INHIBITOR, SERPIN"/>
    <property type="match status" value="1"/>
</dbReference>
<dbReference type="GeneID" id="33327118"/>
<comment type="similarity">
    <text evidence="1">Belongs to the serpin family.</text>
</comment>
<dbReference type="SUPFAM" id="SSF56574">
    <property type="entry name" value="Serpins"/>
    <property type="match status" value="1"/>
</dbReference>
<evidence type="ECO:0000259" key="3">
    <source>
        <dbReference type="SMART" id="SM00093"/>
    </source>
</evidence>
<evidence type="ECO:0000313" key="5">
    <source>
        <dbReference type="Proteomes" id="UP000250272"/>
    </source>
</evidence>
<dbReference type="InterPro" id="IPR036186">
    <property type="entry name" value="Serpin_sf"/>
</dbReference>
<dbReference type="KEGG" id="tbs:A3L01_10030"/>
<dbReference type="EMBL" id="CP015101">
    <property type="protein sequence ID" value="ASJ05683.1"/>
    <property type="molecule type" value="Genomic_DNA"/>
</dbReference>
<dbReference type="InterPro" id="IPR023795">
    <property type="entry name" value="Serpin_CS"/>
</dbReference>
<dbReference type="CDD" id="cd19590">
    <property type="entry name" value="serpin_thermopin-like"/>
    <property type="match status" value="1"/>
</dbReference>
<evidence type="ECO:0000256" key="1">
    <source>
        <dbReference type="RuleBase" id="RU000411"/>
    </source>
</evidence>
<dbReference type="SMART" id="SM00093">
    <property type="entry name" value="SERPIN"/>
    <property type="match status" value="1"/>
</dbReference>
<accession>A0A2Z2MIX9</accession>
<dbReference type="InterPro" id="IPR042178">
    <property type="entry name" value="Serpin_sf_1"/>
</dbReference>
<evidence type="ECO:0000256" key="2">
    <source>
        <dbReference type="SAM" id="MobiDB-lite"/>
    </source>
</evidence>
<protein>
    <submittedName>
        <fullName evidence="4">Serpin</fullName>
    </submittedName>
</protein>
<feature type="region of interest" description="Disordered" evidence="2">
    <location>
        <begin position="22"/>
        <end position="43"/>
    </location>
</feature>
<sequence>MRRFVSVLIVIMVITSGCIAGGKGTPTAPESSPAETPHPTDSDVLNPVQTDEAMNVVSASNLFGTELYLKLSGEKGNVLISPFSVFTALAMAYEGARGETAREMGLVLHLPANDSKRREAFRTLLLNMERPRSIKLTVANALWVQRGYPVREDYVDVIRRYYLGEARELDFQNDPESAERIINEWVREETNGKIENIVGNLDPLTRLVITNAVYFRANWSSRFRPEDTRNERFTLPSGEKITVPMMHQLGEFNYTETEEVQVLEMPYEDSSFSMVIILPRKMDGLSGVERSLSPAFIGNLLEKLHPENVSVAIPKFEFRESYPLSDVLREMGIRSAFTDNANFSGISEKPIAISDVRHKTFISVAENGTEAAAATAVTFTVVSVREEGQEYKVFRADHPFLFLIVDRESGLILFIGRLEDPRG</sequence>
<dbReference type="PROSITE" id="PS51257">
    <property type="entry name" value="PROKAR_LIPOPROTEIN"/>
    <property type="match status" value="1"/>
</dbReference>
<dbReference type="InterPro" id="IPR042185">
    <property type="entry name" value="Serpin_sf_2"/>
</dbReference>
<evidence type="ECO:0000313" key="4">
    <source>
        <dbReference type="EMBL" id="ASJ05683.1"/>
    </source>
</evidence>
<dbReference type="Pfam" id="PF00079">
    <property type="entry name" value="Serpin"/>
    <property type="match status" value="1"/>
</dbReference>
<organism evidence="4 5">
    <name type="scientific">Thermococcus barossii</name>
    <dbReference type="NCBI Taxonomy" id="54077"/>
    <lineage>
        <taxon>Archaea</taxon>
        <taxon>Methanobacteriati</taxon>
        <taxon>Methanobacteriota</taxon>
        <taxon>Thermococci</taxon>
        <taxon>Thermococcales</taxon>
        <taxon>Thermococcaceae</taxon>
        <taxon>Thermococcus</taxon>
    </lineage>
</organism>
<dbReference type="GO" id="GO:0004867">
    <property type="term" value="F:serine-type endopeptidase inhibitor activity"/>
    <property type="evidence" value="ECO:0007669"/>
    <property type="project" value="InterPro"/>
</dbReference>
<dbReference type="Gene3D" id="2.30.39.10">
    <property type="entry name" value="Alpha-1-antitrypsin, domain 1"/>
    <property type="match status" value="1"/>
</dbReference>
<gene>
    <name evidence="4" type="ORF">A3L01_10030</name>
</gene>
<dbReference type="Proteomes" id="UP000250272">
    <property type="component" value="Chromosome"/>
</dbReference>
<dbReference type="GO" id="GO:0005615">
    <property type="term" value="C:extracellular space"/>
    <property type="evidence" value="ECO:0007669"/>
    <property type="project" value="InterPro"/>
</dbReference>
<dbReference type="InterPro" id="IPR023796">
    <property type="entry name" value="Serpin_dom"/>
</dbReference>
<name>A0A2Z2MIX9_9EURY</name>
<proteinExistence type="inferred from homology"/>
<dbReference type="AlphaFoldDB" id="A0A2Z2MIX9"/>
<dbReference type="PANTHER" id="PTHR11461:SF211">
    <property type="entry name" value="GH10112P-RELATED"/>
    <property type="match status" value="1"/>
</dbReference>
<dbReference type="Gene3D" id="3.30.497.10">
    <property type="entry name" value="Antithrombin, subunit I, domain 2"/>
    <property type="match status" value="1"/>
</dbReference>
<feature type="domain" description="Serpin" evidence="3">
    <location>
        <begin position="65"/>
        <end position="421"/>
    </location>
</feature>